<dbReference type="RefSeq" id="WP_338752274.1">
    <property type="nucleotide sequence ID" value="NZ_CP144913.1"/>
</dbReference>
<evidence type="ECO:0000313" key="2">
    <source>
        <dbReference type="EMBL" id="WXB77934.1"/>
    </source>
</evidence>
<dbReference type="Proteomes" id="UP001382727">
    <property type="component" value="Chromosome"/>
</dbReference>
<dbReference type="Gene3D" id="3.40.50.300">
    <property type="entry name" value="P-loop containing nucleotide triphosphate hydrolases"/>
    <property type="match status" value="1"/>
</dbReference>
<reference evidence="2 3" key="1">
    <citation type="submission" date="2024-02" db="EMBL/GenBank/DDBJ databases">
        <title>Janibacter sp. nov., isolated from gut of marine sandworm.</title>
        <authorList>
            <person name="Kim B."/>
            <person name="Jun M.O."/>
            <person name="Shin N.-R."/>
        </authorList>
    </citation>
    <scope>NUCLEOTIDE SEQUENCE [LARGE SCALE GENOMIC DNA]</scope>
    <source>
        <strain evidence="2 3">A1S7</strain>
    </source>
</reference>
<evidence type="ECO:0000256" key="1">
    <source>
        <dbReference type="SAM" id="MobiDB-lite"/>
    </source>
</evidence>
<keyword evidence="3" id="KW-1185">Reference proteome</keyword>
<feature type="region of interest" description="Disordered" evidence="1">
    <location>
        <begin position="362"/>
        <end position="395"/>
    </location>
</feature>
<dbReference type="GO" id="GO:0005524">
    <property type="term" value="F:ATP binding"/>
    <property type="evidence" value="ECO:0007669"/>
    <property type="project" value="UniProtKB-KW"/>
</dbReference>
<proteinExistence type="predicted"/>
<feature type="compositionally biased region" description="Pro residues" evidence="1">
    <location>
        <begin position="383"/>
        <end position="395"/>
    </location>
</feature>
<organism evidence="2 3">
    <name type="scientific">Janibacter alittae</name>
    <dbReference type="NCBI Taxonomy" id="3115209"/>
    <lineage>
        <taxon>Bacteria</taxon>
        <taxon>Bacillati</taxon>
        <taxon>Actinomycetota</taxon>
        <taxon>Actinomycetes</taxon>
        <taxon>Micrococcales</taxon>
        <taxon>Intrasporangiaceae</taxon>
        <taxon>Janibacter</taxon>
    </lineage>
</organism>
<dbReference type="InterPro" id="IPR027417">
    <property type="entry name" value="P-loop_NTPase"/>
</dbReference>
<protein>
    <submittedName>
        <fullName evidence="2">ATP-binding protein</fullName>
    </submittedName>
</protein>
<evidence type="ECO:0000313" key="3">
    <source>
        <dbReference type="Proteomes" id="UP001382727"/>
    </source>
</evidence>
<dbReference type="EMBL" id="CP144913">
    <property type="protein sequence ID" value="WXB77934.1"/>
    <property type="molecule type" value="Genomic_DNA"/>
</dbReference>
<keyword evidence="2" id="KW-0547">Nucleotide-binding</keyword>
<dbReference type="SUPFAM" id="SSF52540">
    <property type="entry name" value="P-loop containing nucleoside triphosphate hydrolases"/>
    <property type="match status" value="1"/>
</dbReference>
<sequence length="395" mass="42003">MLAGREEILGDFEVALEEGLGSPGRAALFTGLRGSGKTVLLNALEGRAHERGWAVISVTTRPGVAGEIAQTQIPALLAQHHPGGATESVVTGGNASVAGFGGGLTREQRDRFPVEASLRSGLTALADVMAARDAGVLITVDELGTDGARDLQEITQVVQHCFREGREVAFVAAGLPSQVSPLLSAPGTTFLRRAEQAHLGQVSDADVAAAIRGPIVHGAKTIPDEALRAAARATQGYPFMVQLVGYHSWRAARGVDTVTAEHVEEGVQAAARRVGRLVHEPALSELSGIDRSFLTAMARDEGPSRVRDVADRLGVGGSYASVYRARLINAEMIYAPGWGVVDFTLPSMREYLREHAVTELAMDTPRPRLAASEETERRHDWPSPTPGQPPPDPYQ</sequence>
<accession>A0ABZ2MLF6</accession>
<keyword evidence="2" id="KW-0067">ATP-binding</keyword>
<name>A0ABZ2MLF6_9MICO</name>
<gene>
    <name evidence="2" type="ORF">V1351_07655</name>
</gene>